<sequence>MTSYNFDIIIEFPADCPESEFESIFDQVADAADQLAGLDADAGANTGARTIDICMTFVGSADESDAIAKALSAARTVLHTAGMHTPGWDRIIRKARLSTPFNLLGDDCDTGQHFALSS</sequence>
<organism evidence="1 2">
    <name type="scientific">Mycobacteroides abscessus</name>
    <dbReference type="NCBI Taxonomy" id="36809"/>
    <lineage>
        <taxon>Bacteria</taxon>
        <taxon>Bacillati</taxon>
        <taxon>Actinomycetota</taxon>
        <taxon>Actinomycetes</taxon>
        <taxon>Mycobacteriales</taxon>
        <taxon>Mycobacteriaceae</taxon>
        <taxon>Mycobacteroides</taxon>
    </lineage>
</organism>
<evidence type="ECO:0000313" key="2">
    <source>
        <dbReference type="Proteomes" id="UP000284557"/>
    </source>
</evidence>
<comment type="caution">
    <text evidence="1">The sequence shown here is derived from an EMBL/GenBank/DDBJ whole genome shotgun (WGS) entry which is preliminary data.</text>
</comment>
<dbReference type="AlphaFoldDB" id="A0ABD7HKL2"/>
<protein>
    <submittedName>
        <fullName evidence="1">Uncharacterized protein</fullName>
    </submittedName>
</protein>
<dbReference type="EMBL" id="QXBN01000015">
    <property type="protein sequence ID" value="RIT35096.1"/>
    <property type="molecule type" value="Genomic_DNA"/>
</dbReference>
<name>A0ABD7HKL2_9MYCO</name>
<evidence type="ECO:0000313" key="1">
    <source>
        <dbReference type="EMBL" id="RIT35096.1"/>
    </source>
</evidence>
<reference evidence="1 2" key="1">
    <citation type="submission" date="2018-08" db="EMBL/GenBank/DDBJ databases">
        <title>Linezolid Resistance in Mycobacterium abscessus: MIC Distribution and Comprehensive Investigation of Resistance Mechanisms.</title>
        <authorList>
            <person name="Ye M."/>
            <person name="Xu L."/>
            <person name="Zou Y."/>
            <person name="Li B."/>
            <person name="Guo Q."/>
            <person name="Zhang Y."/>
            <person name="Zhan M."/>
            <person name="Xu B."/>
            <person name="Yu F."/>
            <person name="Zhang Z."/>
            <person name="Chu H."/>
        </authorList>
    </citation>
    <scope>NUCLEOTIDE SEQUENCE [LARGE SCALE GENOMIC DNA]</scope>
    <source>
        <strain evidence="1 2">G143</strain>
    </source>
</reference>
<dbReference type="RefSeq" id="WP_074330573.1">
    <property type="nucleotide sequence ID" value="NZ_QXAD01000001.1"/>
</dbReference>
<gene>
    <name evidence="1" type="ORF">D2E76_19005</name>
</gene>
<accession>A0ABD7HKL2</accession>
<dbReference type="Proteomes" id="UP000284557">
    <property type="component" value="Unassembled WGS sequence"/>
</dbReference>
<proteinExistence type="predicted"/>